<evidence type="ECO:0000256" key="2">
    <source>
        <dbReference type="ARBA" id="ARBA00022980"/>
    </source>
</evidence>
<dbReference type="Gene3D" id="3.40.1370.10">
    <property type="match status" value="1"/>
</dbReference>
<dbReference type="Pfam" id="PF00573">
    <property type="entry name" value="Ribosomal_L4"/>
    <property type="match status" value="1"/>
</dbReference>
<comment type="similarity">
    <text evidence="1">Belongs to the universal ribosomal protein uL4 family.</text>
</comment>
<feature type="region of interest" description="Disordered" evidence="5">
    <location>
        <begin position="51"/>
        <end position="93"/>
    </location>
</feature>
<gene>
    <name evidence="6" type="ORF">GSBLH_T00000111001</name>
</gene>
<dbReference type="GO" id="GO:1990904">
    <property type="term" value="C:ribonucleoprotein complex"/>
    <property type="evidence" value="ECO:0007669"/>
    <property type="project" value="UniProtKB-KW"/>
</dbReference>
<dbReference type="SUPFAM" id="SSF52166">
    <property type="entry name" value="Ribosomal protein L4"/>
    <property type="match status" value="1"/>
</dbReference>
<dbReference type="PANTHER" id="PTHR10746">
    <property type="entry name" value="50S RIBOSOMAL PROTEIN L4"/>
    <property type="match status" value="1"/>
</dbReference>
<dbReference type="GO" id="GO:0005840">
    <property type="term" value="C:ribosome"/>
    <property type="evidence" value="ECO:0007669"/>
    <property type="project" value="UniProtKB-KW"/>
</dbReference>
<feature type="region of interest" description="Disordered" evidence="5">
    <location>
        <begin position="133"/>
        <end position="162"/>
    </location>
</feature>
<sequence>MKTGEQTSDLVTLNNRVFGMPLREDILQRVVVWQLAKRRQGTHCVKTLSEVSGSNRKPFPQKGTGRARQGQKRAPQMRGGYKPMGPRPRDYDYPLPMKGNSIFVVVKRSSLAGLAHGAVAQVAGAELNHRGLVRAGEREDESVGDLAEQNNPGRFSTRDRRE</sequence>
<keyword evidence="3" id="KW-0687">Ribonucleoprotein</keyword>
<keyword evidence="2" id="KW-0689">Ribosomal protein</keyword>
<dbReference type="EMBL" id="FN668638">
    <property type="protein sequence ID" value="CBK19667.2"/>
    <property type="molecule type" value="Genomic_DNA"/>
</dbReference>
<dbReference type="GO" id="GO:0003735">
    <property type="term" value="F:structural constituent of ribosome"/>
    <property type="evidence" value="ECO:0007669"/>
    <property type="project" value="InterPro"/>
</dbReference>
<dbReference type="GeneID" id="24917431"/>
<dbReference type="Proteomes" id="UP000008312">
    <property type="component" value="Unassembled WGS sequence"/>
</dbReference>
<reference evidence="6" key="1">
    <citation type="submission" date="2010-02" db="EMBL/GenBank/DDBJ databases">
        <title>Sequencing and annotation of the Blastocystis hominis genome.</title>
        <authorList>
            <person name="Wincker P."/>
        </authorList>
    </citation>
    <scope>NUCLEOTIDE SEQUENCE</scope>
    <source>
        <strain evidence="6">Singapore isolate B</strain>
    </source>
</reference>
<dbReference type="InterPro" id="IPR023574">
    <property type="entry name" value="Ribosomal_uL4_dom_sf"/>
</dbReference>
<name>D8LV28_BLAHO</name>
<dbReference type="InterPro" id="IPR013005">
    <property type="entry name" value="Ribosomal_uL4-like"/>
</dbReference>
<evidence type="ECO:0000256" key="3">
    <source>
        <dbReference type="ARBA" id="ARBA00023274"/>
    </source>
</evidence>
<evidence type="ECO:0000256" key="5">
    <source>
        <dbReference type="SAM" id="MobiDB-lite"/>
    </source>
</evidence>
<evidence type="ECO:0000313" key="6">
    <source>
        <dbReference type="EMBL" id="CBK19667.2"/>
    </source>
</evidence>
<evidence type="ECO:0000313" key="7">
    <source>
        <dbReference type="Proteomes" id="UP000008312"/>
    </source>
</evidence>
<dbReference type="PANTHER" id="PTHR10746:SF6">
    <property type="entry name" value="LARGE RIBOSOMAL SUBUNIT PROTEIN UL4M"/>
    <property type="match status" value="1"/>
</dbReference>
<evidence type="ECO:0000256" key="4">
    <source>
        <dbReference type="ARBA" id="ARBA00040565"/>
    </source>
</evidence>
<accession>D8LV28</accession>
<dbReference type="InParanoid" id="D8LV28"/>
<dbReference type="InterPro" id="IPR002136">
    <property type="entry name" value="Ribosomal_uL4"/>
</dbReference>
<dbReference type="GO" id="GO:0006412">
    <property type="term" value="P:translation"/>
    <property type="evidence" value="ECO:0007669"/>
    <property type="project" value="InterPro"/>
</dbReference>
<keyword evidence="7" id="KW-1185">Reference proteome</keyword>
<protein>
    <recommendedName>
        <fullName evidence="4">Large ribosomal subunit protein uL4m</fullName>
    </recommendedName>
</protein>
<proteinExistence type="inferred from homology"/>
<evidence type="ECO:0000256" key="1">
    <source>
        <dbReference type="ARBA" id="ARBA00010528"/>
    </source>
</evidence>
<dbReference type="RefSeq" id="XP_012893715.1">
    <property type="nucleotide sequence ID" value="XM_013038261.1"/>
</dbReference>
<dbReference type="OrthoDB" id="275876at2759"/>
<organism evidence="6">
    <name type="scientific">Blastocystis hominis</name>
    <dbReference type="NCBI Taxonomy" id="12968"/>
    <lineage>
        <taxon>Eukaryota</taxon>
        <taxon>Sar</taxon>
        <taxon>Stramenopiles</taxon>
        <taxon>Bigyra</taxon>
        <taxon>Opalozoa</taxon>
        <taxon>Opalinata</taxon>
        <taxon>Blastocystidae</taxon>
        <taxon>Blastocystis</taxon>
    </lineage>
</organism>
<dbReference type="AlphaFoldDB" id="D8LV28"/>